<feature type="compositionally biased region" description="Basic residues" evidence="2">
    <location>
        <begin position="80"/>
        <end position="95"/>
    </location>
</feature>
<dbReference type="KEGG" id="pnl:PNK_1766"/>
<dbReference type="FunCoup" id="A0A0U5JE31">
    <property type="interactions" value="245"/>
</dbReference>
<keyword evidence="5" id="KW-1185">Reference proteome</keyword>
<evidence type="ECO:0000256" key="1">
    <source>
        <dbReference type="ARBA" id="ARBA00010835"/>
    </source>
</evidence>
<dbReference type="EMBL" id="LN879502">
    <property type="protein sequence ID" value="CUI17373.1"/>
    <property type="molecule type" value="Genomic_DNA"/>
</dbReference>
<evidence type="ECO:0000313" key="5">
    <source>
        <dbReference type="Proteomes" id="UP000069902"/>
    </source>
</evidence>
<feature type="region of interest" description="Disordered" evidence="2">
    <location>
        <begin position="79"/>
        <end position="118"/>
    </location>
</feature>
<dbReference type="STRING" id="389348.PNK_1766"/>
<dbReference type="GO" id="GO:0003747">
    <property type="term" value="F:translation release factor activity"/>
    <property type="evidence" value="ECO:0007669"/>
    <property type="project" value="InterPro"/>
</dbReference>
<protein>
    <submittedName>
        <fullName evidence="4">Peptide chain release factor 2</fullName>
    </submittedName>
</protein>
<feature type="domain" description="Prokaryotic-type class I peptide chain release factors" evidence="3">
    <location>
        <begin position="25"/>
        <end position="41"/>
    </location>
</feature>
<dbReference type="InterPro" id="IPR050057">
    <property type="entry name" value="Prokaryotic/Mito_RF"/>
</dbReference>
<proteinExistence type="inferred from homology"/>
<dbReference type="Pfam" id="PF00472">
    <property type="entry name" value="RF-1"/>
    <property type="match status" value="1"/>
</dbReference>
<name>A0A0U5JE31_9BACT</name>
<dbReference type="Proteomes" id="UP000069902">
    <property type="component" value="Chromosome cPNK"/>
</dbReference>
<dbReference type="PROSITE" id="PS00745">
    <property type="entry name" value="RF_PROK_I"/>
    <property type="match status" value="1"/>
</dbReference>
<dbReference type="InterPro" id="IPR000352">
    <property type="entry name" value="Pep_chain_release_fac_I"/>
</dbReference>
<dbReference type="Gene3D" id="3.30.160.20">
    <property type="match status" value="1"/>
</dbReference>
<gene>
    <name evidence="4" type="primary">prfb3</name>
    <name evidence="4" type="ORF">PNK_1766</name>
</gene>
<evidence type="ECO:0000256" key="2">
    <source>
        <dbReference type="SAM" id="MobiDB-lite"/>
    </source>
</evidence>
<evidence type="ECO:0000313" key="4">
    <source>
        <dbReference type="EMBL" id="CUI17373.1"/>
    </source>
</evidence>
<evidence type="ECO:0000259" key="3">
    <source>
        <dbReference type="PROSITE" id="PS00745"/>
    </source>
</evidence>
<dbReference type="PANTHER" id="PTHR43804">
    <property type="entry name" value="LD18447P"/>
    <property type="match status" value="1"/>
</dbReference>
<dbReference type="SUPFAM" id="SSF75620">
    <property type="entry name" value="Release factor"/>
    <property type="match status" value="1"/>
</dbReference>
<feature type="compositionally biased region" description="Basic residues" evidence="2">
    <location>
        <begin position="102"/>
        <end position="118"/>
    </location>
</feature>
<accession>A0A0U5JE31</accession>
<dbReference type="PANTHER" id="PTHR43804:SF6">
    <property type="entry name" value="CLASS I PEPTIDE CHAIN RELEASE FACTOR"/>
    <property type="match status" value="1"/>
</dbReference>
<organism evidence="4 5">
    <name type="scientific">Candidatus Protochlamydia naegleriophila</name>
    <dbReference type="NCBI Taxonomy" id="389348"/>
    <lineage>
        <taxon>Bacteria</taxon>
        <taxon>Pseudomonadati</taxon>
        <taxon>Chlamydiota</taxon>
        <taxon>Chlamydiia</taxon>
        <taxon>Parachlamydiales</taxon>
        <taxon>Parachlamydiaceae</taxon>
        <taxon>Candidatus Protochlamydia</taxon>
    </lineage>
</organism>
<dbReference type="RefSeq" id="WP_032124070.1">
    <property type="nucleotide sequence ID" value="NZ_LN879502.1"/>
</dbReference>
<comment type="similarity">
    <text evidence="1">Belongs to the prokaryotic/mitochondrial release factor family.</text>
</comment>
<sequence>MSREKIILPELDDDLLAECEIQTFRSSGSGGQHVNVTDSAVRLIHLPTGLVVVSQSQRRQYLNKQECLSKLRQLVDKLNYRKPKRIPTKPSKSVKRGNAEKKIKHSQKKSLRKPPRLD</sequence>
<reference evidence="5" key="1">
    <citation type="submission" date="2015-09" db="EMBL/GenBank/DDBJ databases">
        <authorList>
            <person name="Bertelli C."/>
        </authorList>
    </citation>
    <scope>NUCLEOTIDE SEQUENCE [LARGE SCALE GENOMIC DNA]</scope>
    <source>
        <strain evidence="5">KNic</strain>
    </source>
</reference>
<dbReference type="InterPro" id="IPR045853">
    <property type="entry name" value="Pep_chain_release_fac_I_sf"/>
</dbReference>
<dbReference type="InParanoid" id="A0A0U5JE31"/>
<dbReference type="AlphaFoldDB" id="A0A0U5JE31"/>
<dbReference type="PATRIC" id="fig|389348.3.peg.1983"/>